<sequence length="138" mass="14741">MTKKSITEVAGEVAYELLVPGYVKVIRNAMSESQGDIRTAESKGIAELELEAAKQKIIMKYQAHQARASQEIAIAERIATSEVVEITEYYDASGKGHAGLTANESSITAGFGGEGRKVTHRVIKFVGVSGAITSPREG</sequence>
<dbReference type="EMBL" id="JBHLTG010000015">
    <property type="protein sequence ID" value="MFC0682535.1"/>
    <property type="molecule type" value="Genomic_DNA"/>
</dbReference>
<accession>A0ABV6RZY0</accession>
<dbReference type="RefSeq" id="WP_386676641.1">
    <property type="nucleotide sequence ID" value="NZ_JBHLTG010000015.1"/>
</dbReference>
<proteinExistence type="predicted"/>
<dbReference type="Proteomes" id="UP001589896">
    <property type="component" value="Unassembled WGS sequence"/>
</dbReference>
<organism evidence="1 2">
    <name type="scientific">Lysobacter korlensis</name>
    <dbReference type="NCBI Taxonomy" id="553636"/>
    <lineage>
        <taxon>Bacteria</taxon>
        <taxon>Pseudomonadati</taxon>
        <taxon>Pseudomonadota</taxon>
        <taxon>Gammaproteobacteria</taxon>
        <taxon>Lysobacterales</taxon>
        <taxon>Lysobacteraceae</taxon>
        <taxon>Lysobacter</taxon>
    </lineage>
</organism>
<gene>
    <name evidence="1" type="ORF">ACFFGH_32290</name>
</gene>
<protein>
    <submittedName>
        <fullName evidence="1">Uncharacterized protein</fullName>
    </submittedName>
</protein>
<reference evidence="1 2" key="1">
    <citation type="submission" date="2024-09" db="EMBL/GenBank/DDBJ databases">
        <authorList>
            <person name="Sun Q."/>
            <person name="Mori K."/>
        </authorList>
    </citation>
    <scope>NUCLEOTIDE SEQUENCE [LARGE SCALE GENOMIC DNA]</scope>
    <source>
        <strain evidence="1 2">KCTC 23076</strain>
    </source>
</reference>
<keyword evidence="2" id="KW-1185">Reference proteome</keyword>
<evidence type="ECO:0000313" key="2">
    <source>
        <dbReference type="Proteomes" id="UP001589896"/>
    </source>
</evidence>
<comment type="caution">
    <text evidence="1">The sequence shown here is derived from an EMBL/GenBank/DDBJ whole genome shotgun (WGS) entry which is preliminary data.</text>
</comment>
<name>A0ABV6RZY0_9GAMM</name>
<evidence type="ECO:0000313" key="1">
    <source>
        <dbReference type="EMBL" id="MFC0682535.1"/>
    </source>
</evidence>